<dbReference type="HOGENOM" id="CLU_1175752_0_0_1"/>
<dbReference type="EMBL" id="KN819934">
    <property type="protein sequence ID" value="KIJ07321.1"/>
    <property type="molecule type" value="Genomic_DNA"/>
</dbReference>
<feature type="compositionally biased region" description="Polar residues" evidence="1">
    <location>
        <begin position="150"/>
        <end position="161"/>
    </location>
</feature>
<keyword evidence="3" id="KW-1185">Reference proteome</keyword>
<reference evidence="3" key="2">
    <citation type="submission" date="2015-01" db="EMBL/GenBank/DDBJ databases">
        <title>Evolutionary Origins and Diversification of the Mycorrhizal Mutualists.</title>
        <authorList>
            <consortium name="DOE Joint Genome Institute"/>
            <consortium name="Mycorrhizal Genomics Consortium"/>
            <person name="Kohler A."/>
            <person name="Kuo A."/>
            <person name="Nagy L.G."/>
            <person name="Floudas D."/>
            <person name="Copeland A."/>
            <person name="Barry K.W."/>
            <person name="Cichocki N."/>
            <person name="Veneault-Fourrey C."/>
            <person name="LaButti K."/>
            <person name="Lindquist E.A."/>
            <person name="Lipzen A."/>
            <person name="Lundell T."/>
            <person name="Morin E."/>
            <person name="Murat C."/>
            <person name="Riley R."/>
            <person name="Ohm R."/>
            <person name="Sun H."/>
            <person name="Tunlid A."/>
            <person name="Henrissat B."/>
            <person name="Grigoriev I.V."/>
            <person name="Hibbett D.S."/>
            <person name="Martin F."/>
        </authorList>
    </citation>
    <scope>NUCLEOTIDE SEQUENCE [LARGE SCALE GENOMIC DNA]</scope>
    <source>
        <strain evidence="3">ATCC 200175</strain>
    </source>
</reference>
<evidence type="ECO:0000256" key="1">
    <source>
        <dbReference type="SAM" id="MobiDB-lite"/>
    </source>
</evidence>
<dbReference type="OrthoDB" id="2670408at2759"/>
<evidence type="ECO:0000313" key="2">
    <source>
        <dbReference type="EMBL" id="KIJ07321.1"/>
    </source>
</evidence>
<feature type="compositionally biased region" description="Basic residues" evidence="1">
    <location>
        <begin position="186"/>
        <end position="202"/>
    </location>
</feature>
<feature type="region of interest" description="Disordered" evidence="1">
    <location>
        <begin position="126"/>
        <end position="207"/>
    </location>
</feature>
<proteinExistence type="predicted"/>
<dbReference type="AlphaFoldDB" id="A0A0C9TJ17"/>
<dbReference type="Proteomes" id="UP000053647">
    <property type="component" value="Unassembled WGS sequence"/>
</dbReference>
<organism evidence="2 3">
    <name type="scientific">Paxillus involutus ATCC 200175</name>
    <dbReference type="NCBI Taxonomy" id="664439"/>
    <lineage>
        <taxon>Eukaryota</taxon>
        <taxon>Fungi</taxon>
        <taxon>Dikarya</taxon>
        <taxon>Basidiomycota</taxon>
        <taxon>Agaricomycotina</taxon>
        <taxon>Agaricomycetes</taxon>
        <taxon>Agaricomycetidae</taxon>
        <taxon>Boletales</taxon>
        <taxon>Paxilineae</taxon>
        <taxon>Paxillaceae</taxon>
        <taxon>Paxillus</taxon>
    </lineage>
</organism>
<name>A0A0C9TJ17_PAXIN</name>
<protein>
    <submittedName>
        <fullName evidence="2">Uncharacterized protein</fullName>
    </submittedName>
</protein>
<accession>A0A0C9TJ17</accession>
<gene>
    <name evidence="2" type="ORF">PAXINDRAFT_19479</name>
</gene>
<reference evidence="2 3" key="1">
    <citation type="submission" date="2014-06" db="EMBL/GenBank/DDBJ databases">
        <authorList>
            <consortium name="DOE Joint Genome Institute"/>
            <person name="Kuo A."/>
            <person name="Kohler A."/>
            <person name="Nagy L.G."/>
            <person name="Floudas D."/>
            <person name="Copeland A."/>
            <person name="Barry K.W."/>
            <person name="Cichocki N."/>
            <person name="Veneault-Fourrey C."/>
            <person name="LaButti K."/>
            <person name="Lindquist E.A."/>
            <person name="Lipzen A."/>
            <person name="Lundell T."/>
            <person name="Morin E."/>
            <person name="Murat C."/>
            <person name="Sun H."/>
            <person name="Tunlid A."/>
            <person name="Henrissat B."/>
            <person name="Grigoriev I.V."/>
            <person name="Hibbett D.S."/>
            <person name="Martin F."/>
            <person name="Nordberg H.P."/>
            <person name="Cantor M.N."/>
            <person name="Hua S.X."/>
        </authorList>
    </citation>
    <scope>NUCLEOTIDE SEQUENCE [LARGE SCALE GENOMIC DNA]</scope>
    <source>
        <strain evidence="2 3">ATCC 200175</strain>
    </source>
</reference>
<sequence length="236" mass="26432">MEQAVILCEKIGRHSIKYYFEEIMQRSHLQSKSRKVTRWNAFIRCEVARHNSVLPEGAKQLKPSDLMPEICVHWKELSEEQRVSKTQKSMVEIEQLLKMKELAGHHTMQNAFSDAQKTLEKIDRKGNDLDGEEQSPPSAPIQQPPSSDSTKPNSPSATQGRKQPAEAQPPLNVIFSVSGSSMPVQKKQHKERSDKGKKRSPRKLATADAAPPIICYHSPLIIPTGTPPAPLPYATL</sequence>
<evidence type="ECO:0000313" key="3">
    <source>
        <dbReference type="Proteomes" id="UP000053647"/>
    </source>
</evidence>